<evidence type="ECO:0000313" key="3">
    <source>
        <dbReference type="Proteomes" id="UP001311915"/>
    </source>
</evidence>
<evidence type="ECO:0000313" key="2">
    <source>
        <dbReference type="EMBL" id="KAK4718712.1"/>
    </source>
</evidence>
<evidence type="ECO:0008006" key="4">
    <source>
        <dbReference type="Google" id="ProtNLM"/>
    </source>
</evidence>
<sequence>MKKKVKLWEAQLQKEKAKSHRKKAREEARTATANIKRTVEFGDSIQVEKDFLAMNGATNH</sequence>
<comment type="caution">
    <text evidence="2">The sequence shown here is derived from an EMBL/GenBank/DDBJ whole genome shotgun (WGS) entry which is preliminary data.</text>
</comment>
<name>A0AAV9L082_9SOLN</name>
<keyword evidence="3" id="KW-1185">Reference proteome</keyword>
<keyword evidence="1" id="KW-0175">Coiled coil</keyword>
<evidence type="ECO:0000256" key="1">
    <source>
        <dbReference type="SAM" id="Coils"/>
    </source>
</evidence>
<dbReference type="AlphaFoldDB" id="A0AAV9L082"/>
<dbReference type="Proteomes" id="UP001311915">
    <property type="component" value="Unassembled WGS sequence"/>
</dbReference>
<dbReference type="EMBL" id="JAWPEI010000008">
    <property type="protein sequence ID" value="KAK4718712.1"/>
    <property type="molecule type" value="Genomic_DNA"/>
</dbReference>
<protein>
    <recommendedName>
        <fullName evidence="4">Remorin C-terminal domain-containing protein</fullName>
    </recommendedName>
</protein>
<feature type="coiled-coil region" evidence="1">
    <location>
        <begin position="7"/>
        <end position="34"/>
    </location>
</feature>
<proteinExistence type="predicted"/>
<reference evidence="2 3" key="1">
    <citation type="submission" date="2023-10" db="EMBL/GenBank/DDBJ databases">
        <title>Genome-Wide Identification Analysis in wild type Solanum Pinnatisectum Reveals Some Genes Defensing Phytophthora Infestans.</title>
        <authorList>
            <person name="Sun C."/>
        </authorList>
    </citation>
    <scope>NUCLEOTIDE SEQUENCE [LARGE SCALE GENOMIC DNA]</scope>
    <source>
        <strain evidence="2">LQN</strain>
        <tissue evidence="2">Leaf</tissue>
    </source>
</reference>
<accession>A0AAV9L082</accession>
<organism evidence="2 3">
    <name type="scientific">Solanum pinnatisectum</name>
    <name type="common">tansyleaf nightshade</name>
    <dbReference type="NCBI Taxonomy" id="50273"/>
    <lineage>
        <taxon>Eukaryota</taxon>
        <taxon>Viridiplantae</taxon>
        <taxon>Streptophyta</taxon>
        <taxon>Embryophyta</taxon>
        <taxon>Tracheophyta</taxon>
        <taxon>Spermatophyta</taxon>
        <taxon>Magnoliopsida</taxon>
        <taxon>eudicotyledons</taxon>
        <taxon>Gunneridae</taxon>
        <taxon>Pentapetalae</taxon>
        <taxon>asterids</taxon>
        <taxon>lamiids</taxon>
        <taxon>Solanales</taxon>
        <taxon>Solanaceae</taxon>
        <taxon>Solanoideae</taxon>
        <taxon>Solaneae</taxon>
        <taxon>Solanum</taxon>
    </lineage>
</organism>
<gene>
    <name evidence="2" type="ORF">R3W88_017050</name>
</gene>